<protein>
    <recommendedName>
        <fullName evidence="4">Integral membrane protein</fullName>
    </recommendedName>
</protein>
<dbReference type="Proteomes" id="UP001595872">
    <property type="component" value="Unassembled WGS sequence"/>
</dbReference>
<feature type="transmembrane region" description="Helical" evidence="1">
    <location>
        <begin position="112"/>
        <end position="129"/>
    </location>
</feature>
<feature type="transmembrane region" description="Helical" evidence="1">
    <location>
        <begin position="74"/>
        <end position="92"/>
    </location>
</feature>
<sequence length="159" mass="15914">MPEGSGATTRSGPGRLLVAVYALFALAAGARAGVQIGTKFSEAPVAYLLSAVAAVIYVLATVALALGGRTSRRVAVAACSVELLGVLVVGTLSLVDTSAFPDATVWSGFGRGYGFVPLVLPVIGLVWLWRTARTDGAAEAGVRADSGAADASGDAPHTA</sequence>
<keyword evidence="3" id="KW-1185">Reference proteome</keyword>
<gene>
    <name evidence="2" type="ORF">ACFPCY_21695</name>
</gene>
<keyword evidence="1" id="KW-0472">Membrane</keyword>
<organism evidence="2 3">
    <name type="scientific">Actinomadura gamaensis</name>
    <dbReference type="NCBI Taxonomy" id="1763541"/>
    <lineage>
        <taxon>Bacteria</taxon>
        <taxon>Bacillati</taxon>
        <taxon>Actinomycetota</taxon>
        <taxon>Actinomycetes</taxon>
        <taxon>Streptosporangiales</taxon>
        <taxon>Thermomonosporaceae</taxon>
        <taxon>Actinomadura</taxon>
    </lineage>
</organism>
<dbReference type="RefSeq" id="WP_378257881.1">
    <property type="nucleotide sequence ID" value="NZ_JBHSIT010000006.1"/>
</dbReference>
<dbReference type="EMBL" id="JBHSIT010000006">
    <property type="protein sequence ID" value="MFC4909950.1"/>
    <property type="molecule type" value="Genomic_DNA"/>
</dbReference>
<evidence type="ECO:0008006" key="4">
    <source>
        <dbReference type="Google" id="ProtNLM"/>
    </source>
</evidence>
<reference evidence="3" key="1">
    <citation type="journal article" date="2019" name="Int. J. Syst. Evol. Microbiol.">
        <title>The Global Catalogue of Microorganisms (GCM) 10K type strain sequencing project: providing services to taxonomists for standard genome sequencing and annotation.</title>
        <authorList>
            <consortium name="The Broad Institute Genomics Platform"/>
            <consortium name="The Broad Institute Genome Sequencing Center for Infectious Disease"/>
            <person name="Wu L."/>
            <person name="Ma J."/>
        </authorList>
    </citation>
    <scope>NUCLEOTIDE SEQUENCE [LARGE SCALE GENOMIC DNA]</scope>
    <source>
        <strain evidence="3">KLKA75</strain>
    </source>
</reference>
<feature type="transmembrane region" description="Helical" evidence="1">
    <location>
        <begin position="48"/>
        <end position="67"/>
    </location>
</feature>
<proteinExistence type="predicted"/>
<name>A0ABV9U0H9_9ACTN</name>
<evidence type="ECO:0000313" key="2">
    <source>
        <dbReference type="EMBL" id="MFC4909950.1"/>
    </source>
</evidence>
<keyword evidence="1" id="KW-0812">Transmembrane</keyword>
<accession>A0ABV9U0H9</accession>
<evidence type="ECO:0000313" key="3">
    <source>
        <dbReference type="Proteomes" id="UP001595872"/>
    </source>
</evidence>
<evidence type="ECO:0000256" key="1">
    <source>
        <dbReference type="SAM" id="Phobius"/>
    </source>
</evidence>
<keyword evidence="1" id="KW-1133">Transmembrane helix</keyword>
<comment type="caution">
    <text evidence="2">The sequence shown here is derived from an EMBL/GenBank/DDBJ whole genome shotgun (WGS) entry which is preliminary data.</text>
</comment>